<gene>
    <name evidence="1" type="ORF">WG926_07075</name>
</gene>
<comment type="caution">
    <text evidence="1">The sequence shown here is derived from an EMBL/GenBank/DDBJ whole genome shotgun (WGS) entry which is preliminary data.</text>
</comment>
<dbReference type="Gene3D" id="1.25.40.10">
    <property type="entry name" value="Tetratricopeptide repeat domain"/>
    <property type="match status" value="1"/>
</dbReference>
<sequence length="612" mass="64220">MLPGSETASGSGSDAGPGGGACLDSFVCAAAVLRDLAERLGTHAGAGTPGASLARRLIAAAADLAGVTAHEHALDARGDLESAILGDGGALAALRRVSRESAGSALMIDTAGRLVADALEWLRPVTVITPDVTRIDRPSLKVLARGCLLAPADSRVTWIWRQSRDSGFSTDAGAAMADDVADGVFGRLAADSRDDLLATLRAILRVSPVVTSDTAAGPSGAAGPLWVSARTVAGACAWLSTQNYDAGLWWAAGLTRSSVDDHRLIALILTNLGLHDQAIDQLTAGHDKARHATLRAHLLYMQALIWSKRKFDLARSEDCIARAHQALDAALADDPGDVAMERAWLHNGQAMNALLVARFAGRPVAEAFPLSYDHLTRAFAGVTRGHTPDRTYLRFNLLGNMSNLMEIRGEYAVALDLLTKTFDEDLTARIDDGGLSRAAQLCMRAGLMARSGDPASALPLFATAHQLVTAANRPLSVEILARSLGTTQLRLGLADQARTVFTAGLDQALASRGAVGARIHGAGLATCHLRQGRPDQALDLVMRLGDEDGLWLVPPDAAHARDLSALAPPSSFSSLPTSLPEIDLEGLHGVSIARVLHGHSDDLGRLARARCA</sequence>
<reference evidence="1 2" key="1">
    <citation type="submission" date="2024-03" db="EMBL/GenBank/DDBJ databases">
        <title>High-quality draft genome sequencing of Tistrella sp. BH-R2-4.</title>
        <authorList>
            <person name="Dong C."/>
        </authorList>
    </citation>
    <scope>NUCLEOTIDE SEQUENCE [LARGE SCALE GENOMIC DNA]</scope>
    <source>
        <strain evidence="1 2">BH-R2-4</strain>
    </source>
</reference>
<evidence type="ECO:0000313" key="2">
    <source>
        <dbReference type="Proteomes" id="UP001413721"/>
    </source>
</evidence>
<name>A0ABU9YGZ0_9PROT</name>
<dbReference type="EMBL" id="JBBKTW010000002">
    <property type="protein sequence ID" value="MEN2988060.1"/>
    <property type="molecule type" value="Genomic_DNA"/>
</dbReference>
<protein>
    <recommendedName>
        <fullName evidence="3">MalT-like TPR region domain-containing protein</fullName>
    </recommendedName>
</protein>
<dbReference type="RefSeq" id="WP_345937021.1">
    <property type="nucleotide sequence ID" value="NZ_JBBKTW010000002.1"/>
</dbReference>
<keyword evidence="2" id="KW-1185">Reference proteome</keyword>
<evidence type="ECO:0000313" key="1">
    <source>
        <dbReference type="EMBL" id="MEN2988060.1"/>
    </source>
</evidence>
<dbReference type="Proteomes" id="UP001413721">
    <property type="component" value="Unassembled WGS sequence"/>
</dbReference>
<proteinExistence type="predicted"/>
<evidence type="ECO:0008006" key="3">
    <source>
        <dbReference type="Google" id="ProtNLM"/>
    </source>
</evidence>
<dbReference type="SUPFAM" id="SSF48452">
    <property type="entry name" value="TPR-like"/>
    <property type="match status" value="1"/>
</dbReference>
<accession>A0ABU9YGZ0</accession>
<organism evidence="1 2">
    <name type="scientific">Tistrella arctica</name>
    <dbReference type="NCBI Taxonomy" id="3133430"/>
    <lineage>
        <taxon>Bacteria</taxon>
        <taxon>Pseudomonadati</taxon>
        <taxon>Pseudomonadota</taxon>
        <taxon>Alphaproteobacteria</taxon>
        <taxon>Geminicoccales</taxon>
        <taxon>Geminicoccaceae</taxon>
        <taxon>Tistrella</taxon>
    </lineage>
</organism>
<dbReference type="InterPro" id="IPR011990">
    <property type="entry name" value="TPR-like_helical_dom_sf"/>
</dbReference>